<reference evidence="1 2" key="1">
    <citation type="submission" date="2016-04" db="EMBL/GenBank/DDBJ databases">
        <title>A degradative enzymes factory behind the ericoid mycorrhizal symbiosis.</title>
        <authorList>
            <consortium name="DOE Joint Genome Institute"/>
            <person name="Martino E."/>
            <person name="Morin E."/>
            <person name="Grelet G."/>
            <person name="Kuo A."/>
            <person name="Kohler A."/>
            <person name="Daghino S."/>
            <person name="Barry K."/>
            <person name="Choi C."/>
            <person name="Cichocki N."/>
            <person name="Clum A."/>
            <person name="Copeland A."/>
            <person name="Hainaut M."/>
            <person name="Haridas S."/>
            <person name="Labutti K."/>
            <person name="Lindquist E."/>
            <person name="Lipzen A."/>
            <person name="Khouja H.-R."/>
            <person name="Murat C."/>
            <person name="Ohm R."/>
            <person name="Olson A."/>
            <person name="Spatafora J."/>
            <person name="Veneault-Fourrey C."/>
            <person name="Henrissat B."/>
            <person name="Grigoriev I."/>
            <person name="Martin F."/>
            <person name="Perotto S."/>
        </authorList>
    </citation>
    <scope>NUCLEOTIDE SEQUENCE [LARGE SCALE GENOMIC DNA]</scope>
    <source>
        <strain evidence="1 2">E</strain>
    </source>
</reference>
<proteinExistence type="predicted"/>
<name>A0A2J6T6M2_9HELO</name>
<sequence length="149" mass="17350">MTRWNETELLEASKRKTRLFGMNGIMVVWWMHYLQLRPGWPIVVKDIHPALLQSTVDDPTTKMVGQCFPLNHLLTFGNHFATSTDQVGFALCLATRSCRPPNRTPRQAPVADHYEHQTSERSPLFSSMLFEHYLCRGSIRLFYVRSYSY</sequence>
<dbReference type="AlphaFoldDB" id="A0A2J6T6M2"/>
<evidence type="ECO:0000313" key="1">
    <source>
        <dbReference type="EMBL" id="PMD58666.1"/>
    </source>
</evidence>
<dbReference type="GeneID" id="36580722"/>
<dbReference type="RefSeq" id="XP_024735570.1">
    <property type="nucleotide sequence ID" value="XM_024872642.1"/>
</dbReference>
<accession>A0A2J6T6M2</accession>
<dbReference type="Proteomes" id="UP000235371">
    <property type="component" value="Unassembled WGS sequence"/>
</dbReference>
<protein>
    <submittedName>
        <fullName evidence="1">Uncharacterized protein</fullName>
    </submittedName>
</protein>
<evidence type="ECO:0000313" key="2">
    <source>
        <dbReference type="Proteomes" id="UP000235371"/>
    </source>
</evidence>
<keyword evidence="2" id="KW-1185">Reference proteome</keyword>
<dbReference type="EMBL" id="KZ613817">
    <property type="protein sequence ID" value="PMD58666.1"/>
    <property type="molecule type" value="Genomic_DNA"/>
</dbReference>
<dbReference type="InParanoid" id="A0A2J6T6M2"/>
<organism evidence="1 2">
    <name type="scientific">Hyaloscypha bicolor E</name>
    <dbReference type="NCBI Taxonomy" id="1095630"/>
    <lineage>
        <taxon>Eukaryota</taxon>
        <taxon>Fungi</taxon>
        <taxon>Dikarya</taxon>
        <taxon>Ascomycota</taxon>
        <taxon>Pezizomycotina</taxon>
        <taxon>Leotiomycetes</taxon>
        <taxon>Helotiales</taxon>
        <taxon>Hyaloscyphaceae</taxon>
        <taxon>Hyaloscypha</taxon>
        <taxon>Hyaloscypha bicolor</taxon>
    </lineage>
</organism>
<gene>
    <name evidence="1" type="ORF">K444DRAFT_414454</name>
</gene>